<dbReference type="SUPFAM" id="SSF52980">
    <property type="entry name" value="Restriction endonuclease-like"/>
    <property type="match status" value="1"/>
</dbReference>
<gene>
    <name evidence="2" type="ordered locus">PAB1201.1n</name>
</gene>
<dbReference type="GO" id="GO:0009307">
    <property type="term" value="P:DNA restriction-modification system"/>
    <property type="evidence" value="ECO:0007669"/>
    <property type="project" value="InterPro"/>
</dbReference>
<dbReference type="EMBL" id="HE613800">
    <property type="protein sequence ID" value="CCE71216.1"/>
    <property type="molecule type" value="Genomic_DNA"/>
</dbReference>
<dbReference type="InterPro" id="IPR011335">
    <property type="entry name" value="Restrct_endonuc-II-like"/>
</dbReference>
<dbReference type="Pfam" id="PF04471">
    <property type="entry name" value="Mrr_cat"/>
    <property type="match status" value="1"/>
</dbReference>
<dbReference type="OrthoDB" id="132045at2157"/>
<accession>G8ZKS5</accession>
<protein>
    <recommendedName>
        <fullName evidence="1">Restriction endonuclease type IV Mrr domain-containing protein</fullName>
    </recommendedName>
</protein>
<dbReference type="Proteomes" id="UP000009139">
    <property type="component" value="Chromosome"/>
</dbReference>
<reference evidence="2 3" key="1">
    <citation type="journal article" date="2012" name="Curr. Microbiol.">
        <title>Re-annotation of two hyperthermophilic archaea Pyrococcus abyssi GE5 and Pyrococcus furiosus DSM 3638.</title>
        <authorList>
            <person name="Gao J."/>
            <person name="Wang J."/>
        </authorList>
    </citation>
    <scope>GENOME REANNOTATION</scope>
    <source>
        <strain evidence="3">GE5 / Orsay</strain>
    </source>
</reference>
<dbReference type="InterPro" id="IPR007560">
    <property type="entry name" value="Restrct_endonuc_IV_Mrr"/>
</dbReference>
<dbReference type="GO" id="GO:0003677">
    <property type="term" value="F:DNA binding"/>
    <property type="evidence" value="ECO:0007669"/>
    <property type="project" value="InterPro"/>
</dbReference>
<organism evidence="2 3">
    <name type="scientific">Pyrococcus abyssi (strain GE5 / Orsay)</name>
    <dbReference type="NCBI Taxonomy" id="272844"/>
    <lineage>
        <taxon>Archaea</taxon>
        <taxon>Methanobacteriati</taxon>
        <taxon>Methanobacteriota</taxon>
        <taxon>Thermococci</taxon>
        <taxon>Thermococcales</taxon>
        <taxon>Thermococcaceae</taxon>
        <taxon>Pyrococcus</taxon>
    </lineage>
</organism>
<dbReference type="AlphaFoldDB" id="G8ZKS5"/>
<evidence type="ECO:0000313" key="2">
    <source>
        <dbReference type="EMBL" id="CCE71216.1"/>
    </source>
</evidence>
<dbReference type="RefSeq" id="WP_048147192.1">
    <property type="nucleotide sequence ID" value="NC_000868.1"/>
</dbReference>
<feature type="domain" description="Restriction endonuclease type IV Mrr" evidence="1">
    <location>
        <begin position="7"/>
        <end position="73"/>
    </location>
</feature>
<evidence type="ECO:0000313" key="3">
    <source>
        <dbReference type="Proteomes" id="UP000009139"/>
    </source>
</evidence>
<dbReference type="GO" id="GO:0004519">
    <property type="term" value="F:endonuclease activity"/>
    <property type="evidence" value="ECO:0007669"/>
    <property type="project" value="InterPro"/>
</dbReference>
<name>G8ZKS5_PYRAB</name>
<evidence type="ECO:0000259" key="1">
    <source>
        <dbReference type="Pfam" id="PF04471"/>
    </source>
</evidence>
<sequence length="77" mass="9129">MFVNRRNELGVYVLEVKWKNKPATYKDVEKFVKKVKKEFGSAEMFFFSRSGFTEKARKLCERKGIKMITLKDLELTS</sequence>
<proteinExistence type="predicted"/>
<comment type="miscellaneous">
    <text evidence="2">The sequence shown here is derived from an EMBL/GenBank/DDBJ third party annotation (TPA) entry.</text>
</comment>